<evidence type="ECO:0000256" key="1">
    <source>
        <dbReference type="SAM" id="SignalP"/>
    </source>
</evidence>
<reference evidence="3" key="1">
    <citation type="submission" date="2018-01" db="EMBL/GenBank/DDBJ databases">
        <authorList>
            <person name="Alioto T."/>
            <person name="Alioto T."/>
        </authorList>
    </citation>
    <scope>NUCLEOTIDE SEQUENCE [LARGE SCALE GENOMIC DNA]</scope>
</reference>
<proteinExistence type="predicted"/>
<evidence type="ECO:0000313" key="3">
    <source>
        <dbReference type="Proteomes" id="UP000268350"/>
    </source>
</evidence>
<keyword evidence="3" id="KW-1185">Reference proteome</keyword>
<dbReference type="EMBL" id="OUUW01000001">
    <property type="protein sequence ID" value="SPP75405.1"/>
    <property type="molecule type" value="Genomic_DNA"/>
</dbReference>
<accession>A0A3B0J2K6</accession>
<organism evidence="2 3">
    <name type="scientific">Drosophila guanche</name>
    <name type="common">Fruit fly</name>
    <dbReference type="NCBI Taxonomy" id="7266"/>
    <lineage>
        <taxon>Eukaryota</taxon>
        <taxon>Metazoa</taxon>
        <taxon>Ecdysozoa</taxon>
        <taxon>Arthropoda</taxon>
        <taxon>Hexapoda</taxon>
        <taxon>Insecta</taxon>
        <taxon>Pterygota</taxon>
        <taxon>Neoptera</taxon>
        <taxon>Endopterygota</taxon>
        <taxon>Diptera</taxon>
        <taxon>Brachycera</taxon>
        <taxon>Muscomorpha</taxon>
        <taxon>Ephydroidea</taxon>
        <taxon>Drosophilidae</taxon>
        <taxon>Drosophila</taxon>
        <taxon>Sophophora</taxon>
    </lineage>
</organism>
<protein>
    <submittedName>
        <fullName evidence="2">Blast:L-asparaginase-like protein GA18140</fullName>
    </submittedName>
</protein>
<feature type="signal peptide" evidence="1">
    <location>
        <begin position="1"/>
        <end position="17"/>
    </location>
</feature>
<name>A0A3B0J2K6_DROGU</name>
<dbReference type="AlphaFoldDB" id="A0A3B0J2K6"/>
<dbReference type="Proteomes" id="UP000268350">
    <property type="component" value="Unassembled WGS sequence"/>
</dbReference>
<sequence>MSLLLLLLLLLKSQLSGFLPLMISALNYTDANREAPNRFPGCLHCQFAASLAVHPLPKVLSGSAWMRPSLNGMAGIRNSSGVAHDVLRYTNHSLGGLVGEAAARTAEAMGHEKEDLSTSTSRPGFLAPRFLPAVLAVEALRDGQSRSFIGVQRLLPGGGQPLGQLLVRLCRAG</sequence>
<gene>
    <name evidence="2" type="ORF">DGUA_6G003207</name>
</gene>
<evidence type="ECO:0000313" key="2">
    <source>
        <dbReference type="EMBL" id="SPP75405.1"/>
    </source>
</evidence>
<feature type="chain" id="PRO_5017371606" evidence="1">
    <location>
        <begin position="18"/>
        <end position="173"/>
    </location>
</feature>
<keyword evidence="1" id="KW-0732">Signal</keyword>